<dbReference type="EMBL" id="JAKJXP020000020">
    <property type="protein sequence ID" value="KAK7754549.1"/>
    <property type="molecule type" value="Genomic_DNA"/>
</dbReference>
<dbReference type="AlphaFoldDB" id="A0AAN9YU96"/>
<gene>
    <name evidence="1" type="ORF">SLS62_003570</name>
</gene>
<evidence type="ECO:0000313" key="1">
    <source>
        <dbReference type="EMBL" id="KAK7754549.1"/>
    </source>
</evidence>
<organism evidence="1 2">
    <name type="scientific">Diatrype stigma</name>
    <dbReference type="NCBI Taxonomy" id="117547"/>
    <lineage>
        <taxon>Eukaryota</taxon>
        <taxon>Fungi</taxon>
        <taxon>Dikarya</taxon>
        <taxon>Ascomycota</taxon>
        <taxon>Pezizomycotina</taxon>
        <taxon>Sordariomycetes</taxon>
        <taxon>Xylariomycetidae</taxon>
        <taxon>Xylariales</taxon>
        <taxon>Diatrypaceae</taxon>
        <taxon>Diatrype</taxon>
    </lineage>
</organism>
<name>A0AAN9YU96_9PEZI</name>
<reference evidence="1 2" key="1">
    <citation type="submission" date="2024-02" db="EMBL/GenBank/DDBJ databases">
        <title>De novo assembly and annotation of 12 fungi associated with fruit tree decline syndrome in Ontario, Canada.</title>
        <authorList>
            <person name="Sulman M."/>
            <person name="Ellouze W."/>
            <person name="Ilyukhin E."/>
        </authorList>
    </citation>
    <scope>NUCLEOTIDE SEQUENCE [LARGE SCALE GENOMIC DNA]</scope>
    <source>
        <strain evidence="1 2">M11/M66-122</strain>
    </source>
</reference>
<comment type="caution">
    <text evidence="1">The sequence shown here is derived from an EMBL/GenBank/DDBJ whole genome shotgun (WGS) entry which is preliminary data.</text>
</comment>
<dbReference type="Pfam" id="PF12224">
    <property type="entry name" value="Amidoligase_2"/>
    <property type="match status" value="1"/>
</dbReference>
<keyword evidence="2" id="KW-1185">Reference proteome</keyword>
<dbReference type="PANTHER" id="PTHR36847">
    <property type="entry name" value="AMIDOLIGASE ENZYME"/>
    <property type="match status" value="1"/>
</dbReference>
<dbReference type="PANTHER" id="PTHR36847:SF1">
    <property type="entry name" value="AMIDOLIGASE ENZYME"/>
    <property type="match status" value="1"/>
</dbReference>
<evidence type="ECO:0008006" key="3">
    <source>
        <dbReference type="Google" id="ProtNLM"/>
    </source>
</evidence>
<proteinExistence type="predicted"/>
<protein>
    <recommendedName>
        <fullName evidence="3">Amidoligase enzyme</fullName>
    </recommendedName>
</protein>
<accession>A0AAN9YU96</accession>
<evidence type="ECO:0000313" key="2">
    <source>
        <dbReference type="Proteomes" id="UP001320420"/>
    </source>
</evidence>
<dbReference type="InterPro" id="IPR022025">
    <property type="entry name" value="Amidoligase_2"/>
</dbReference>
<sequence length="462" mass="52149">MEAQKRLSRSGQSQRTFGCEFEWCVAFLWEDEVTPRSGGTAKLPPVIRVPKRIRDEIPSHAPKFKRHVYAFDYILLEIARTLDQNGLSVQTIGGPVSIKDLPQYQLAPFRGWKVKTDRTVQAPEEYPEFYWCPVEVTSPAELASDEAFGAVSKAIDLLTSKYWMRVNPSCGFHVHVGQGGHLLELRELRRVAGILWAADPLLACLHPPERRFNYWAQSIRERSILAHGAKADSYTTDEGDRTYHGLANVEKDLFQAVTAKAGEEIARTFSNLSLGDVLKGSSDTSYVCSRKRNGRRIFLPKYTMEDESRLKRVAEYGGDCAVLEPKVRSDPGVFYGVKELLSCQGWPVIPFLLEATRRPNYSFTAYTQNRLQNEYSRVRTVEFREAAGTMSGKWAATWARICVGIYDWAVHAPVDQYLAVLNNCDRAAKGGEYDVVDFLDQLGLSVESAIAEQRCNSQALWD</sequence>
<dbReference type="Proteomes" id="UP001320420">
    <property type="component" value="Unassembled WGS sequence"/>
</dbReference>